<name>A0A0P1L056_9SACH</name>
<dbReference type="GO" id="GO:0005686">
    <property type="term" value="C:U2 snRNP"/>
    <property type="evidence" value="ECO:0007669"/>
    <property type="project" value="TreeGrafter"/>
</dbReference>
<evidence type="ECO:0000313" key="2">
    <source>
        <dbReference type="Proteomes" id="UP000236544"/>
    </source>
</evidence>
<accession>A0A0P1L056</accession>
<gene>
    <name evidence="1" type="ORF">LAQU0_S05e03004g</name>
</gene>
<dbReference type="GO" id="GO:0071011">
    <property type="term" value="C:precatalytic spliceosome"/>
    <property type="evidence" value="ECO:0007669"/>
    <property type="project" value="TreeGrafter"/>
</dbReference>
<keyword evidence="2" id="KW-1185">Reference proteome</keyword>
<dbReference type="Proteomes" id="UP000236544">
    <property type="component" value="Unassembled WGS sequence"/>
</dbReference>
<dbReference type="InterPro" id="IPR009846">
    <property type="entry name" value="SF3b5/RDS3-10"/>
</dbReference>
<dbReference type="AlphaFoldDB" id="A0A0P1L056"/>
<sequence length="96" mass="11101">MSDKHRQKQVFQIMKQKHLGLGTEATTTEEWMTHVHRDTYYSLASHSSMLEYLTLSQGDSSKRVTELRLIEKMCGKLSSKRARGENNEVMPSKLTK</sequence>
<proteinExistence type="predicted"/>
<dbReference type="EMBL" id="LN890537">
    <property type="protein sequence ID" value="CUS22332.1"/>
    <property type="molecule type" value="Genomic_DNA"/>
</dbReference>
<dbReference type="Pfam" id="PF07189">
    <property type="entry name" value="SF3b10"/>
    <property type="match status" value="1"/>
</dbReference>
<dbReference type="GO" id="GO:0000398">
    <property type="term" value="P:mRNA splicing, via spliceosome"/>
    <property type="evidence" value="ECO:0007669"/>
    <property type="project" value="TreeGrafter"/>
</dbReference>
<organism evidence="1 2">
    <name type="scientific">Lachancea quebecensis</name>
    <dbReference type="NCBI Taxonomy" id="1654605"/>
    <lineage>
        <taxon>Eukaryota</taxon>
        <taxon>Fungi</taxon>
        <taxon>Dikarya</taxon>
        <taxon>Ascomycota</taxon>
        <taxon>Saccharomycotina</taxon>
        <taxon>Saccharomycetes</taxon>
        <taxon>Saccharomycetales</taxon>
        <taxon>Saccharomycetaceae</taxon>
        <taxon>Lachancea</taxon>
    </lineage>
</organism>
<dbReference type="PANTHER" id="PTHR20978:SF0">
    <property type="entry name" value="SPLICING FACTOR 3B SUBUNIT 5"/>
    <property type="match status" value="1"/>
</dbReference>
<dbReference type="OrthoDB" id="274726at2759"/>
<protein>
    <submittedName>
        <fullName evidence="1">LAQU0S05e03004g1_1</fullName>
    </submittedName>
</protein>
<evidence type="ECO:0000313" key="1">
    <source>
        <dbReference type="EMBL" id="CUS22332.1"/>
    </source>
</evidence>
<reference evidence="2" key="1">
    <citation type="submission" date="2015-10" db="EMBL/GenBank/DDBJ databases">
        <authorList>
            <person name="Devillers H."/>
        </authorList>
    </citation>
    <scope>NUCLEOTIDE SEQUENCE [LARGE SCALE GENOMIC DNA]</scope>
</reference>
<dbReference type="PANTHER" id="PTHR20978">
    <property type="entry name" value="SPLICING FACTOR 3B SUBUNIT 5"/>
    <property type="match status" value="1"/>
</dbReference>